<reference evidence="2" key="1">
    <citation type="journal article" date="2016" name="Nat. Genet.">
        <title>The genome sequences of Arachis duranensis and Arachis ipaensis, the diploid ancestors of cultivated peanut.</title>
        <authorList>
            <person name="Bertioli D.J."/>
            <person name="Cannon S.B."/>
            <person name="Froenicke L."/>
            <person name="Huang G."/>
            <person name="Farmer A.D."/>
            <person name="Cannon E.K."/>
            <person name="Liu X."/>
            <person name="Gao D."/>
            <person name="Clevenger J."/>
            <person name="Dash S."/>
            <person name="Ren L."/>
            <person name="Moretzsohn M.C."/>
            <person name="Shirasawa K."/>
            <person name="Huang W."/>
            <person name="Vidigal B."/>
            <person name="Abernathy B."/>
            <person name="Chu Y."/>
            <person name="Niederhuth C.E."/>
            <person name="Umale P."/>
            <person name="Araujo A.C."/>
            <person name="Kozik A."/>
            <person name="Kim K.D."/>
            <person name="Burow M.D."/>
            <person name="Varshney R.K."/>
            <person name="Wang X."/>
            <person name="Zhang X."/>
            <person name="Barkley N."/>
            <person name="Guimaraes P.M."/>
            <person name="Isobe S."/>
            <person name="Guo B."/>
            <person name="Liao B."/>
            <person name="Stalker H.T."/>
            <person name="Schmitz R.J."/>
            <person name="Scheffler B.E."/>
            <person name="Leal-Bertioli S.C."/>
            <person name="Xun X."/>
            <person name="Jackson S.A."/>
            <person name="Michelmore R."/>
            <person name="Ozias-Akins P."/>
        </authorList>
    </citation>
    <scope>NUCLEOTIDE SEQUENCE [LARGE SCALE GENOMIC DNA]</scope>
    <source>
        <strain evidence="2">cv. V14167</strain>
    </source>
</reference>
<dbReference type="KEGG" id="adu:107469893"/>
<organism evidence="2 3">
    <name type="scientific">Arachis duranensis</name>
    <name type="common">Wild peanut</name>
    <dbReference type="NCBI Taxonomy" id="130453"/>
    <lineage>
        <taxon>Eukaryota</taxon>
        <taxon>Viridiplantae</taxon>
        <taxon>Streptophyta</taxon>
        <taxon>Embryophyta</taxon>
        <taxon>Tracheophyta</taxon>
        <taxon>Spermatophyta</taxon>
        <taxon>Magnoliopsida</taxon>
        <taxon>eudicotyledons</taxon>
        <taxon>Gunneridae</taxon>
        <taxon>Pentapetalae</taxon>
        <taxon>rosids</taxon>
        <taxon>fabids</taxon>
        <taxon>Fabales</taxon>
        <taxon>Fabaceae</taxon>
        <taxon>Papilionoideae</taxon>
        <taxon>50 kb inversion clade</taxon>
        <taxon>dalbergioids sensu lato</taxon>
        <taxon>Dalbergieae</taxon>
        <taxon>Pterocarpus clade</taxon>
        <taxon>Arachis</taxon>
    </lineage>
</organism>
<proteinExistence type="predicted"/>
<dbReference type="PANTHER" id="PTHR48475:SF1">
    <property type="entry name" value="RNASE H TYPE-1 DOMAIN-CONTAINING PROTEIN"/>
    <property type="match status" value="1"/>
</dbReference>
<dbReference type="AlphaFoldDB" id="A0A6P4BRU7"/>
<dbReference type="Pfam" id="PF17921">
    <property type="entry name" value="Integrase_H2C2"/>
    <property type="match status" value="1"/>
</dbReference>
<evidence type="ECO:0000259" key="1">
    <source>
        <dbReference type="Pfam" id="PF17921"/>
    </source>
</evidence>
<accession>A0A6P4BRU7</accession>
<evidence type="ECO:0000313" key="2">
    <source>
        <dbReference type="Proteomes" id="UP000515211"/>
    </source>
</evidence>
<protein>
    <submittedName>
        <fullName evidence="3">Uncharacterized protein LOC107469893</fullName>
    </submittedName>
</protein>
<name>A0A6P4BRU7_ARADU</name>
<evidence type="ECO:0000313" key="3">
    <source>
        <dbReference type="RefSeq" id="XP_015944767.1"/>
    </source>
</evidence>
<reference evidence="3" key="2">
    <citation type="submission" date="2025-08" db="UniProtKB">
        <authorList>
            <consortium name="RefSeq"/>
        </authorList>
    </citation>
    <scope>IDENTIFICATION</scope>
    <source>
        <tissue evidence="3">Whole plant</tissue>
    </source>
</reference>
<keyword evidence="2" id="KW-1185">Reference proteome</keyword>
<feature type="domain" description="Integrase zinc-binding" evidence="1">
    <location>
        <begin position="31"/>
        <end position="81"/>
    </location>
</feature>
<dbReference type="Proteomes" id="UP000515211">
    <property type="component" value="Chromosome 10"/>
</dbReference>
<sequence length="232" mass="26976">MNFVFLADELYWKGVDGSLSRCLSREDQNIALGEVHNGICGAHQAGKKIRWVLYRNYVYWPSMIKDCINYAKACQECQKHGSEPQVPAIELHSIIKTLLPLEVNLNTLRVLRQNELPVDDYWNAMFDELNELDSERILALENVIRQKESIAQSYNRRIKEKSFKIGELVLKVILPMEKKSKFLGKWSHNWEGPFQVIGTYSENAYQIQDIKSGKVINSINGKYLKPFYCWQT</sequence>
<gene>
    <name evidence="3" type="primary">LOC107469893</name>
</gene>
<dbReference type="GeneID" id="107469893"/>
<dbReference type="InterPro" id="IPR041588">
    <property type="entry name" value="Integrase_H2C2"/>
</dbReference>
<dbReference type="PANTHER" id="PTHR48475">
    <property type="entry name" value="RIBONUCLEASE H"/>
    <property type="match status" value="1"/>
</dbReference>
<dbReference type="RefSeq" id="XP_015944767.1">
    <property type="nucleotide sequence ID" value="XM_016089281.1"/>
</dbReference>
<dbReference type="Gene3D" id="1.10.340.70">
    <property type="match status" value="1"/>
</dbReference>